<dbReference type="Gene3D" id="1.10.1200.10">
    <property type="entry name" value="ACP-like"/>
    <property type="match status" value="1"/>
</dbReference>
<accession>A0ABM9CXH8</accession>
<evidence type="ECO:0000313" key="8">
    <source>
        <dbReference type="Proteomes" id="UP000838821"/>
    </source>
</evidence>
<dbReference type="GO" id="GO:0008908">
    <property type="term" value="F:isochorismatase activity"/>
    <property type="evidence" value="ECO:0007669"/>
    <property type="project" value="UniProtKB-EC"/>
</dbReference>
<evidence type="ECO:0000313" key="7">
    <source>
        <dbReference type="EMBL" id="CAH1228747.1"/>
    </source>
</evidence>
<keyword evidence="4 7" id="KW-0378">Hydrolase</keyword>
<comment type="catalytic activity">
    <reaction evidence="5">
        <text>isochorismate + H2O = (2S,3S)-2,3-dihydroxy-2,3-dihydrobenzoate + pyruvate</text>
        <dbReference type="Rhea" id="RHEA:11112"/>
        <dbReference type="ChEBI" id="CHEBI:15361"/>
        <dbReference type="ChEBI" id="CHEBI:15377"/>
        <dbReference type="ChEBI" id="CHEBI:29780"/>
        <dbReference type="ChEBI" id="CHEBI:58764"/>
        <dbReference type="EC" id="3.3.2.1"/>
    </reaction>
</comment>
<evidence type="ECO:0000256" key="1">
    <source>
        <dbReference type="ARBA" id="ARBA00004924"/>
    </source>
</evidence>
<dbReference type="Pfam" id="PF00857">
    <property type="entry name" value="Isochorismatase"/>
    <property type="match status" value="1"/>
</dbReference>
<comment type="caution">
    <text evidence="7">The sequence shown here is derived from an EMBL/GenBank/DDBJ whole genome shotgun (WGS) entry which is preliminary data.</text>
</comment>
<evidence type="ECO:0000256" key="4">
    <source>
        <dbReference type="ARBA" id="ARBA00022801"/>
    </source>
</evidence>
<dbReference type="PANTHER" id="PTHR43540">
    <property type="entry name" value="PEROXYUREIDOACRYLATE/UREIDOACRYLATE AMIDOHYDROLASE-RELATED"/>
    <property type="match status" value="1"/>
</dbReference>
<organism evidence="7 8">
    <name type="scientific">Paenibacillus allorhizoplanae</name>
    <dbReference type="NCBI Taxonomy" id="2905648"/>
    <lineage>
        <taxon>Bacteria</taxon>
        <taxon>Bacillati</taxon>
        <taxon>Bacillota</taxon>
        <taxon>Bacilli</taxon>
        <taxon>Bacillales</taxon>
        <taxon>Paenibacillaceae</taxon>
        <taxon>Paenibacillus</taxon>
    </lineage>
</organism>
<proteinExistence type="inferred from homology"/>
<comment type="pathway">
    <text evidence="1">Siderophore biosynthesis.</text>
</comment>
<evidence type="ECO:0000256" key="2">
    <source>
        <dbReference type="ARBA" id="ARBA00006336"/>
    </source>
</evidence>
<dbReference type="PRINTS" id="PR01398">
    <property type="entry name" value="ISCHRISMTASE"/>
</dbReference>
<dbReference type="EC" id="3.3.2.1" evidence="3"/>
<dbReference type="InterPro" id="IPR050272">
    <property type="entry name" value="Isochorismatase-like_hydrls"/>
</dbReference>
<dbReference type="RefSeq" id="WP_236292695.1">
    <property type="nucleotide sequence ID" value="NZ_CAKMMW010000031.1"/>
</dbReference>
<dbReference type="CDD" id="cd01013">
    <property type="entry name" value="isochorismatase"/>
    <property type="match status" value="1"/>
</dbReference>
<feature type="domain" description="Carrier" evidence="6">
    <location>
        <begin position="222"/>
        <end position="296"/>
    </location>
</feature>
<evidence type="ECO:0000256" key="5">
    <source>
        <dbReference type="ARBA" id="ARBA00048590"/>
    </source>
</evidence>
<dbReference type="Pfam" id="PF00550">
    <property type="entry name" value="PP-binding"/>
    <property type="match status" value="1"/>
</dbReference>
<comment type="similarity">
    <text evidence="2">Belongs to the isochorismatase family.</text>
</comment>
<dbReference type="InterPro" id="IPR016291">
    <property type="entry name" value="Isochorismatase"/>
</dbReference>
<dbReference type="InterPro" id="IPR000868">
    <property type="entry name" value="Isochorismatase-like_dom"/>
</dbReference>
<evidence type="ECO:0000256" key="3">
    <source>
        <dbReference type="ARBA" id="ARBA00012100"/>
    </source>
</evidence>
<name>A0ABM9CXH8_9BACL</name>
<dbReference type="SUPFAM" id="SSF47336">
    <property type="entry name" value="ACP-like"/>
    <property type="match status" value="1"/>
</dbReference>
<dbReference type="InterPro" id="IPR036380">
    <property type="entry name" value="Isochorismatase-like_sf"/>
</dbReference>
<dbReference type="Proteomes" id="UP000838821">
    <property type="component" value="Unassembled WGS sequence"/>
</dbReference>
<dbReference type="EMBL" id="CAKMMW010000031">
    <property type="protein sequence ID" value="CAH1228747.1"/>
    <property type="molecule type" value="Genomic_DNA"/>
</dbReference>
<evidence type="ECO:0000259" key="6">
    <source>
        <dbReference type="PROSITE" id="PS50075"/>
    </source>
</evidence>
<keyword evidence="8" id="KW-1185">Reference proteome</keyword>
<dbReference type="InterPro" id="IPR036736">
    <property type="entry name" value="ACP-like_sf"/>
</dbReference>
<reference evidence="7" key="1">
    <citation type="submission" date="2022-01" db="EMBL/GenBank/DDBJ databases">
        <authorList>
            <person name="Criscuolo A."/>
        </authorList>
    </citation>
    <scope>NUCLEOTIDE SEQUENCE</scope>
    <source>
        <strain evidence="7">CIP111891</strain>
    </source>
</reference>
<sequence length="309" mass="34871">MALPKIQPYSMPVAADLPQNRVAWTPDPKRAVLLIHDMQQYFLNAFTLGESPVNELLAHIYALREQCRKLGIPVVYTAQPDAQTPEQRGLLLDFWGTGINDHPELKHVVPELAPEEGDIVLTKWRYSGFRKTNLAEIMQDSGRDQLIVSGIYAHIGCLMTACEAFMQDIQPFFVADAVADFSLENHHMAINYAAQRCAVTLTTEDVLRHLAPAPAPVSEGNPISIEAVREQVAELLNESPESFTYEEDLINERGLDSIRIMSLVEHWRRLGAEVTFVELAEQPTLASWWQLLTSRLQIPVPNLDYFARK</sequence>
<dbReference type="PIRSF" id="PIRSF001111">
    <property type="entry name" value="Isochorismatase"/>
    <property type="match status" value="1"/>
</dbReference>
<dbReference type="InterPro" id="IPR009081">
    <property type="entry name" value="PP-bd_ACP"/>
</dbReference>
<dbReference type="Gene3D" id="3.40.50.850">
    <property type="entry name" value="Isochorismatase-like"/>
    <property type="match status" value="1"/>
</dbReference>
<dbReference type="SUPFAM" id="SSF52499">
    <property type="entry name" value="Isochorismatase-like hydrolases"/>
    <property type="match status" value="1"/>
</dbReference>
<dbReference type="PANTHER" id="PTHR43540:SF3">
    <property type="entry name" value="ENTEROBACTIN SYNTHASE COMPONENT B"/>
    <property type="match status" value="1"/>
</dbReference>
<protein>
    <recommendedName>
        <fullName evidence="3">isochorismatase</fullName>
        <ecNumber evidence="3">3.3.2.1</ecNumber>
    </recommendedName>
</protein>
<dbReference type="PROSITE" id="PS50075">
    <property type="entry name" value="CARRIER"/>
    <property type="match status" value="1"/>
</dbReference>
<gene>
    <name evidence="7" type="primary">dhbB</name>
    <name evidence="7" type="ORF">PAECIP111891_06343</name>
</gene>